<dbReference type="AlphaFoldDB" id="A0AAV5U2L2"/>
<feature type="domain" description="Olfactomedin-like" evidence="5">
    <location>
        <begin position="138"/>
        <end position="365"/>
    </location>
</feature>
<dbReference type="PANTHER" id="PTHR23192">
    <property type="entry name" value="OLFACTOMEDIN-RELATED"/>
    <property type="match status" value="1"/>
</dbReference>
<comment type="caution">
    <text evidence="6">The sequence shown here is derived from an EMBL/GenBank/DDBJ whole genome shotgun (WGS) entry which is preliminary data.</text>
</comment>
<evidence type="ECO:0000313" key="7">
    <source>
        <dbReference type="Proteomes" id="UP001432027"/>
    </source>
</evidence>
<proteinExistence type="predicted"/>
<keyword evidence="2" id="KW-0964">Secreted</keyword>
<dbReference type="PANTHER" id="PTHR23192:SF35">
    <property type="entry name" value="OLFACTOMEDIN-LIKE DOMAIN-CONTAINING PROTEIN"/>
    <property type="match status" value="1"/>
</dbReference>
<dbReference type="PROSITE" id="PS51132">
    <property type="entry name" value="OLF"/>
    <property type="match status" value="1"/>
</dbReference>
<comment type="subcellular location">
    <subcellularLocation>
        <location evidence="1">Secreted</location>
    </subcellularLocation>
</comment>
<dbReference type="Proteomes" id="UP001432027">
    <property type="component" value="Unassembled WGS sequence"/>
</dbReference>
<feature type="non-terminal residue" evidence="6">
    <location>
        <position position="1"/>
    </location>
</feature>
<dbReference type="GO" id="GO:0007165">
    <property type="term" value="P:signal transduction"/>
    <property type="evidence" value="ECO:0007669"/>
    <property type="project" value="TreeGrafter"/>
</dbReference>
<gene>
    <name evidence="6" type="ORF">PENTCL1PPCAC_22907</name>
</gene>
<name>A0AAV5U2L2_9BILA</name>
<evidence type="ECO:0000256" key="2">
    <source>
        <dbReference type="ARBA" id="ARBA00022525"/>
    </source>
</evidence>
<accession>A0AAV5U2L2</accession>
<dbReference type="Pfam" id="PF02191">
    <property type="entry name" value="OLF"/>
    <property type="match status" value="1"/>
</dbReference>
<sequence>SFHSEVNSVLPSLLLSLSSPMLRWFTTISLLSSFSIIVYQRIHINNLTEELSSSVATCSFRSKRSISVETNEEEGMEEERSSNSISFPLYAQISKKAMRKLCDEEKRGRKENVERRKNKRMKEKMKRDEETKKIERKKCSQHVSFSSPRLISRRSHWNGCALRDGNTWFVCEFHMGYTMLEYADTSSLSASLPRSLLTLPFPYEGTDGTSINGSLVYSHDHQLVLYNFSTSQTNRLPFNIHGDPIYNGSFSRMDIQSDEHGLWVLYREKGRETLTVSRVSIPSLKLLHTWNLLSIHLTSVIHSFDVEYSILSYVDLSQPQSNQSTISTPPFQLLESRRHSWESEKTSTQPNMILFLILFPSSHVV</sequence>
<evidence type="ECO:0000256" key="3">
    <source>
        <dbReference type="PROSITE-ProRule" id="PRU00446"/>
    </source>
</evidence>
<protein>
    <recommendedName>
        <fullName evidence="5">Olfactomedin-like domain-containing protein</fullName>
    </recommendedName>
</protein>
<dbReference type="InterPro" id="IPR050605">
    <property type="entry name" value="Olfactomedin-like_domain"/>
</dbReference>
<comment type="caution">
    <text evidence="3">Lacks conserved residue(s) required for the propagation of feature annotation.</text>
</comment>
<dbReference type="GO" id="GO:0005615">
    <property type="term" value="C:extracellular space"/>
    <property type="evidence" value="ECO:0007669"/>
    <property type="project" value="TreeGrafter"/>
</dbReference>
<dbReference type="InterPro" id="IPR003112">
    <property type="entry name" value="Olfac-like_dom"/>
</dbReference>
<evidence type="ECO:0000256" key="1">
    <source>
        <dbReference type="ARBA" id="ARBA00004613"/>
    </source>
</evidence>
<reference evidence="6" key="1">
    <citation type="submission" date="2023-10" db="EMBL/GenBank/DDBJ databases">
        <title>Genome assembly of Pristionchus species.</title>
        <authorList>
            <person name="Yoshida K."/>
            <person name="Sommer R.J."/>
        </authorList>
    </citation>
    <scope>NUCLEOTIDE SEQUENCE</scope>
    <source>
        <strain evidence="6">RS0144</strain>
    </source>
</reference>
<evidence type="ECO:0000256" key="4">
    <source>
        <dbReference type="SAM" id="MobiDB-lite"/>
    </source>
</evidence>
<dbReference type="EMBL" id="BTSX01000005">
    <property type="protein sequence ID" value="GMT00733.1"/>
    <property type="molecule type" value="Genomic_DNA"/>
</dbReference>
<keyword evidence="7" id="KW-1185">Reference proteome</keyword>
<organism evidence="6 7">
    <name type="scientific">Pristionchus entomophagus</name>
    <dbReference type="NCBI Taxonomy" id="358040"/>
    <lineage>
        <taxon>Eukaryota</taxon>
        <taxon>Metazoa</taxon>
        <taxon>Ecdysozoa</taxon>
        <taxon>Nematoda</taxon>
        <taxon>Chromadorea</taxon>
        <taxon>Rhabditida</taxon>
        <taxon>Rhabditina</taxon>
        <taxon>Diplogasteromorpha</taxon>
        <taxon>Diplogasteroidea</taxon>
        <taxon>Neodiplogasteridae</taxon>
        <taxon>Pristionchus</taxon>
    </lineage>
</organism>
<evidence type="ECO:0000259" key="5">
    <source>
        <dbReference type="PROSITE" id="PS51132"/>
    </source>
</evidence>
<evidence type="ECO:0000313" key="6">
    <source>
        <dbReference type="EMBL" id="GMT00733.1"/>
    </source>
</evidence>
<feature type="region of interest" description="Disordered" evidence="4">
    <location>
        <begin position="107"/>
        <end position="133"/>
    </location>
</feature>